<dbReference type="InterPro" id="IPR020846">
    <property type="entry name" value="MFS_dom"/>
</dbReference>
<dbReference type="EMBL" id="JBEXIP010000037">
    <property type="protein sequence ID" value="MET8437376.1"/>
    <property type="molecule type" value="Genomic_DNA"/>
</dbReference>
<evidence type="ECO:0000313" key="8">
    <source>
        <dbReference type="EMBL" id="MET8437376.1"/>
    </source>
</evidence>
<keyword evidence="4 6" id="KW-0472">Membrane</keyword>
<feature type="transmembrane region" description="Helical" evidence="6">
    <location>
        <begin position="327"/>
        <end position="348"/>
    </location>
</feature>
<feature type="transmembrane region" description="Helical" evidence="6">
    <location>
        <begin position="26"/>
        <end position="46"/>
    </location>
</feature>
<feature type="region of interest" description="Disordered" evidence="5">
    <location>
        <begin position="450"/>
        <end position="474"/>
    </location>
</feature>
<reference evidence="8 9" key="1">
    <citation type="submission" date="2024-06" db="EMBL/GenBank/DDBJ databases">
        <title>The Natural Products Discovery Center: Release of the First 8490 Sequenced Strains for Exploring Actinobacteria Biosynthetic Diversity.</title>
        <authorList>
            <person name="Kalkreuter E."/>
            <person name="Kautsar S.A."/>
            <person name="Yang D."/>
            <person name="Bader C.D."/>
            <person name="Teijaro C.N."/>
            <person name="Fluegel L."/>
            <person name="Davis C.M."/>
            <person name="Simpson J.R."/>
            <person name="Lauterbach L."/>
            <person name="Steele A.D."/>
            <person name="Gui C."/>
            <person name="Meng S."/>
            <person name="Li G."/>
            <person name="Viehrig K."/>
            <person name="Ye F."/>
            <person name="Su P."/>
            <person name="Kiefer A.F."/>
            <person name="Nichols A."/>
            <person name="Cepeda A.J."/>
            <person name="Yan W."/>
            <person name="Fan B."/>
            <person name="Jiang Y."/>
            <person name="Adhikari A."/>
            <person name="Zheng C.-J."/>
            <person name="Schuster L."/>
            <person name="Cowan T.M."/>
            <person name="Smanski M.J."/>
            <person name="Chevrette M.G."/>
            <person name="De Carvalho L.P.S."/>
            <person name="Shen B."/>
        </authorList>
    </citation>
    <scope>NUCLEOTIDE SEQUENCE [LARGE SCALE GENOMIC DNA]</scope>
    <source>
        <strain evidence="8 9">NPDC005137</strain>
    </source>
</reference>
<dbReference type="InterPro" id="IPR036259">
    <property type="entry name" value="MFS_trans_sf"/>
</dbReference>
<name>A0ABV2UHP6_9ACTN</name>
<dbReference type="Pfam" id="PF07690">
    <property type="entry name" value="MFS_1"/>
    <property type="match status" value="1"/>
</dbReference>
<feature type="compositionally biased region" description="Polar residues" evidence="5">
    <location>
        <begin position="465"/>
        <end position="474"/>
    </location>
</feature>
<evidence type="ECO:0000256" key="3">
    <source>
        <dbReference type="ARBA" id="ARBA00022989"/>
    </source>
</evidence>
<keyword evidence="3 6" id="KW-1133">Transmembrane helix</keyword>
<dbReference type="InterPro" id="IPR050382">
    <property type="entry name" value="MFS_Na/Anion_cotransporter"/>
</dbReference>
<comment type="subcellular location">
    <subcellularLocation>
        <location evidence="1">Cell membrane</location>
        <topology evidence="1">Multi-pass membrane protein</topology>
    </subcellularLocation>
</comment>
<dbReference type="Proteomes" id="UP001550044">
    <property type="component" value="Unassembled WGS sequence"/>
</dbReference>
<proteinExistence type="predicted"/>
<feature type="transmembrane region" description="Helical" evidence="6">
    <location>
        <begin position="66"/>
        <end position="87"/>
    </location>
</feature>
<feature type="transmembrane region" description="Helical" evidence="6">
    <location>
        <begin position="187"/>
        <end position="208"/>
    </location>
</feature>
<dbReference type="SUPFAM" id="SSF103473">
    <property type="entry name" value="MFS general substrate transporter"/>
    <property type="match status" value="1"/>
</dbReference>
<dbReference type="Gene3D" id="1.20.1250.20">
    <property type="entry name" value="MFS general substrate transporter like domains"/>
    <property type="match status" value="2"/>
</dbReference>
<evidence type="ECO:0000256" key="6">
    <source>
        <dbReference type="SAM" id="Phobius"/>
    </source>
</evidence>
<feature type="transmembrane region" description="Helical" evidence="6">
    <location>
        <begin position="419"/>
        <end position="443"/>
    </location>
</feature>
<feature type="transmembrane region" description="Helical" evidence="6">
    <location>
        <begin position="99"/>
        <end position="117"/>
    </location>
</feature>
<feature type="transmembrane region" description="Helical" evidence="6">
    <location>
        <begin position="389"/>
        <end position="413"/>
    </location>
</feature>
<dbReference type="PANTHER" id="PTHR11662:SF399">
    <property type="entry name" value="FI19708P1-RELATED"/>
    <property type="match status" value="1"/>
</dbReference>
<keyword evidence="9" id="KW-1185">Reference proteome</keyword>
<dbReference type="PROSITE" id="PS50850">
    <property type="entry name" value="MFS"/>
    <property type="match status" value="1"/>
</dbReference>
<evidence type="ECO:0000256" key="4">
    <source>
        <dbReference type="ARBA" id="ARBA00023136"/>
    </source>
</evidence>
<feature type="transmembrane region" description="Helical" evidence="6">
    <location>
        <begin position="160"/>
        <end position="181"/>
    </location>
</feature>
<feature type="domain" description="Major facilitator superfamily (MFS) profile" evidence="7">
    <location>
        <begin position="28"/>
        <end position="448"/>
    </location>
</feature>
<feature type="region of interest" description="Disordered" evidence="5">
    <location>
        <begin position="215"/>
        <end position="244"/>
    </location>
</feature>
<feature type="compositionally biased region" description="Basic and acidic residues" evidence="5">
    <location>
        <begin position="222"/>
        <end position="233"/>
    </location>
</feature>
<evidence type="ECO:0000313" key="9">
    <source>
        <dbReference type="Proteomes" id="UP001550044"/>
    </source>
</evidence>
<keyword evidence="2 6" id="KW-0812">Transmembrane</keyword>
<evidence type="ECO:0000256" key="5">
    <source>
        <dbReference type="SAM" id="MobiDB-lite"/>
    </source>
</evidence>
<evidence type="ECO:0000259" key="7">
    <source>
        <dbReference type="PROSITE" id="PS50850"/>
    </source>
</evidence>
<feature type="transmembrane region" description="Helical" evidence="6">
    <location>
        <begin position="262"/>
        <end position="280"/>
    </location>
</feature>
<feature type="transmembrane region" description="Helical" evidence="6">
    <location>
        <begin position="300"/>
        <end position="320"/>
    </location>
</feature>
<dbReference type="PANTHER" id="PTHR11662">
    <property type="entry name" value="SOLUTE CARRIER FAMILY 17"/>
    <property type="match status" value="1"/>
</dbReference>
<accession>A0ABV2UHP6</accession>
<gene>
    <name evidence="8" type="ORF">ABZV61_32410</name>
</gene>
<organism evidence="8 9">
    <name type="scientific">Streptomyces sp. 900116325</name>
    <dbReference type="NCBI Taxonomy" id="3154295"/>
    <lineage>
        <taxon>Bacteria</taxon>
        <taxon>Bacillati</taxon>
        <taxon>Actinomycetota</taxon>
        <taxon>Actinomycetes</taxon>
        <taxon>Kitasatosporales</taxon>
        <taxon>Streptomycetaceae</taxon>
        <taxon>Streptomyces</taxon>
    </lineage>
</organism>
<evidence type="ECO:0000256" key="1">
    <source>
        <dbReference type="ARBA" id="ARBA00004651"/>
    </source>
</evidence>
<comment type="caution">
    <text evidence="8">The sequence shown here is derived from an EMBL/GenBank/DDBJ whole genome shotgun (WGS) entry which is preliminary data.</text>
</comment>
<protein>
    <submittedName>
        <fullName evidence="8">MFS transporter</fullName>
    </submittedName>
</protein>
<sequence>MRRAAFGRLGRPDEGPSVLRSKAGRWYGVLAFTIVVAISYVDRINISVLITDNAFLDRFGLAGDRVAQGALMTIFLLGYGLAAFVLTPVYETLLGVRRGLVVSVATWAVLTFVSPWIGSLFLLLAVRCLLGAAEGPLFSLKTMYVKDRFADGELGRPNAVSSMGVSLGTAVGMPLITLLIVHSDWTTSFHALGALNALLGIPLVLLFIRPMTAGNRGSGRKRAQDRDADRQPEDGPIPSGRRPRGSGILLPTLVRALRTPRLGWILLIEIATLAFLWGTASWLPSYLLQERHFSAAQTGWLAALPFTVSLGSGLLGGLFIDRVPQRHLPLVLVVGSVGAGACATLAVAATSATVSATALILAGGFWGLQGPAIPTLVQRHATAGSVGSAYGVVNGVGNLVSAFMPTLMGTAIATDGGHGFAAGLSLLVVTQLITLVSAVVLLLRHRGPHAGPGRPLPSAGPSVRSAGQATSTAG</sequence>
<dbReference type="InterPro" id="IPR011701">
    <property type="entry name" value="MFS"/>
</dbReference>
<feature type="transmembrane region" description="Helical" evidence="6">
    <location>
        <begin position="123"/>
        <end position="140"/>
    </location>
</feature>
<evidence type="ECO:0000256" key="2">
    <source>
        <dbReference type="ARBA" id="ARBA00022692"/>
    </source>
</evidence>
<dbReference type="RefSeq" id="WP_356712034.1">
    <property type="nucleotide sequence ID" value="NZ_JBEXIP010000037.1"/>
</dbReference>
<feature type="transmembrane region" description="Helical" evidence="6">
    <location>
        <begin position="354"/>
        <end position="377"/>
    </location>
</feature>